<proteinExistence type="predicted"/>
<accession>A0ABU1T1H7</accession>
<comment type="caution">
    <text evidence="1">The sequence shown here is derived from an EMBL/GenBank/DDBJ whole genome shotgun (WGS) entry which is preliminary data.</text>
</comment>
<gene>
    <name evidence="1" type="ORF">J2S36_000776</name>
</gene>
<organism evidence="1 2">
    <name type="scientific">Arcanobacterium hippocoleae</name>
    <dbReference type="NCBI Taxonomy" id="149017"/>
    <lineage>
        <taxon>Bacteria</taxon>
        <taxon>Bacillati</taxon>
        <taxon>Actinomycetota</taxon>
        <taxon>Actinomycetes</taxon>
        <taxon>Actinomycetales</taxon>
        <taxon>Actinomycetaceae</taxon>
        <taxon>Arcanobacterium</taxon>
    </lineage>
</organism>
<keyword evidence="2" id="KW-1185">Reference proteome</keyword>
<evidence type="ECO:0000313" key="2">
    <source>
        <dbReference type="Proteomes" id="UP001266099"/>
    </source>
</evidence>
<name>A0ABU1T1H7_9ACTO</name>
<dbReference type="EMBL" id="JAVDUJ010000001">
    <property type="protein sequence ID" value="MDR6939233.1"/>
    <property type="molecule type" value="Genomic_DNA"/>
</dbReference>
<sequence>MRIEVLYKNHCYEEFDSNIHTASEPYKQGVNILTDWILYLDKLVERGIVLVEHWHDVKNSVSTVDIDGFSIPVARRSLGSAILLVAPHELNEVVWLKKDGEKILWREGEDLINGERFFAMEQLCYSDSSVISINKRALAVFDYLTNAHPEESSEQIASSMGYTLSTIERIRDAEIAQIDLNETNTADLETNGGIEEYAFS</sequence>
<evidence type="ECO:0000313" key="1">
    <source>
        <dbReference type="EMBL" id="MDR6939233.1"/>
    </source>
</evidence>
<dbReference type="Proteomes" id="UP001266099">
    <property type="component" value="Unassembled WGS sequence"/>
</dbReference>
<protein>
    <submittedName>
        <fullName evidence="1">Uncharacterized protein</fullName>
    </submittedName>
</protein>
<dbReference type="RefSeq" id="WP_309955759.1">
    <property type="nucleotide sequence ID" value="NZ_JAVDUJ010000001.1"/>
</dbReference>
<reference evidence="1 2" key="1">
    <citation type="submission" date="2023-07" db="EMBL/GenBank/DDBJ databases">
        <title>Sequencing the genomes of 1000 actinobacteria strains.</title>
        <authorList>
            <person name="Klenk H.-P."/>
        </authorList>
    </citation>
    <scope>NUCLEOTIDE SEQUENCE [LARGE SCALE GENOMIC DNA]</scope>
    <source>
        <strain evidence="1 2">DSM 15539</strain>
    </source>
</reference>